<dbReference type="AlphaFoldDB" id="A0A834M8B1"/>
<sequence length="108" mass="11943">MLASTPESIRTTPPISFLLIILQERHPATETKATRQFISARSPPPVSRAPSVAQYRKADIKDGAVVPRRRHTRSPSIILMKNPFFPVGFFSPGTGAASPLPFFRRSSK</sequence>
<dbReference type="EMBL" id="JAACXV010013874">
    <property type="protein sequence ID" value="KAF7271966.1"/>
    <property type="molecule type" value="Genomic_DNA"/>
</dbReference>
<protein>
    <submittedName>
        <fullName evidence="1">Uncharacterized protein</fullName>
    </submittedName>
</protein>
<comment type="caution">
    <text evidence="1">The sequence shown here is derived from an EMBL/GenBank/DDBJ whole genome shotgun (WGS) entry which is preliminary data.</text>
</comment>
<name>A0A834M8B1_RHYFE</name>
<proteinExistence type="predicted"/>
<accession>A0A834M8B1</accession>
<dbReference type="Proteomes" id="UP000625711">
    <property type="component" value="Unassembled WGS sequence"/>
</dbReference>
<evidence type="ECO:0000313" key="1">
    <source>
        <dbReference type="EMBL" id="KAF7271966.1"/>
    </source>
</evidence>
<evidence type="ECO:0000313" key="2">
    <source>
        <dbReference type="Proteomes" id="UP000625711"/>
    </source>
</evidence>
<organism evidence="1 2">
    <name type="scientific">Rhynchophorus ferrugineus</name>
    <name type="common">Red palm weevil</name>
    <name type="synonym">Curculio ferrugineus</name>
    <dbReference type="NCBI Taxonomy" id="354439"/>
    <lineage>
        <taxon>Eukaryota</taxon>
        <taxon>Metazoa</taxon>
        <taxon>Ecdysozoa</taxon>
        <taxon>Arthropoda</taxon>
        <taxon>Hexapoda</taxon>
        <taxon>Insecta</taxon>
        <taxon>Pterygota</taxon>
        <taxon>Neoptera</taxon>
        <taxon>Endopterygota</taxon>
        <taxon>Coleoptera</taxon>
        <taxon>Polyphaga</taxon>
        <taxon>Cucujiformia</taxon>
        <taxon>Curculionidae</taxon>
        <taxon>Dryophthorinae</taxon>
        <taxon>Rhynchophorus</taxon>
    </lineage>
</organism>
<reference evidence="1" key="1">
    <citation type="submission" date="2020-08" db="EMBL/GenBank/DDBJ databases">
        <title>Genome sequencing and assembly of the red palm weevil Rhynchophorus ferrugineus.</title>
        <authorList>
            <person name="Dias G.B."/>
            <person name="Bergman C.M."/>
            <person name="Manee M."/>
        </authorList>
    </citation>
    <scope>NUCLEOTIDE SEQUENCE</scope>
    <source>
        <strain evidence="1">AA-2017</strain>
        <tissue evidence="1">Whole larva</tissue>
    </source>
</reference>
<gene>
    <name evidence="1" type="ORF">GWI33_015202</name>
</gene>
<keyword evidence="2" id="KW-1185">Reference proteome</keyword>